<accession>A0A540RAH2</accession>
<dbReference type="RefSeq" id="WP_141628464.1">
    <property type="nucleotide sequence ID" value="NZ_JADPQA010000003.1"/>
</dbReference>
<dbReference type="STRING" id="1686286.GCA_900092335_02329"/>
<reference evidence="1 2" key="1">
    <citation type="submission" date="2019-06" db="EMBL/GenBank/DDBJ databases">
        <title>Draft genome of C. phoceense Strain 272.</title>
        <authorList>
            <person name="Pacheco L.G.C."/>
            <person name="Barberis C.M."/>
            <person name="Almuzara M.N."/>
            <person name="Traglia G.M."/>
            <person name="Santos C.S."/>
            <person name="Rocha D.J.P.G."/>
            <person name="Aguiar E.R.G.R."/>
            <person name="Vay C.A."/>
        </authorList>
    </citation>
    <scope>NUCLEOTIDE SEQUENCE [LARGE SCALE GENOMIC DNA]</scope>
    <source>
        <strain evidence="1 2">272</strain>
    </source>
</reference>
<proteinExistence type="predicted"/>
<organism evidence="1 2">
    <name type="scientific">Corynebacterium phoceense</name>
    <dbReference type="NCBI Taxonomy" id="1686286"/>
    <lineage>
        <taxon>Bacteria</taxon>
        <taxon>Bacillati</taxon>
        <taxon>Actinomycetota</taxon>
        <taxon>Actinomycetes</taxon>
        <taxon>Mycobacteriales</taxon>
        <taxon>Corynebacteriaceae</taxon>
        <taxon>Corynebacterium</taxon>
    </lineage>
</organism>
<sequence>MASTLTFAPLADAALPHPAAARHVLASLSRDGIFLRRGTLLLETSYPYGVSFYATAWQWSRADLPLLFELAAAARLLLICDETIVVCGDSFAPATVADYVADGAVHHAAAPAELENIILPQ</sequence>
<protein>
    <submittedName>
        <fullName evidence="1">Uncharacterized protein</fullName>
    </submittedName>
</protein>
<evidence type="ECO:0000313" key="2">
    <source>
        <dbReference type="Proteomes" id="UP000318080"/>
    </source>
</evidence>
<gene>
    <name evidence="1" type="ORF">EJK80_01215</name>
</gene>
<name>A0A540RAH2_9CORY</name>
<dbReference type="Proteomes" id="UP000318080">
    <property type="component" value="Unassembled WGS sequence"/>
</dbReference>
<evidence type="ECO:0000313" key="1">
    <source>
        <dbReference type="EMBL" id="TQE44723.1"/>
    </source>
</evidence>
<keyword evidence="2" id="KW-1185">Reference proteome</keyword>
<dbReference type="EMBL" id="VHIR01000001">
    <property type="protein sequence ID" value="TQE44723.1"/>
    <property type="molecule type" value="Genomic_DNA"/>
</dbReference>
<comment type="caution">
    <text evidence="1">The sequence shown here is derived from an EMBL/GenBank/DDBJ whole genome shotgun (WGS) entry which is preliminary data.</text>
</comment>
<dbReference type="AlphaFoldDB" id="A0A540RAH2"/>